<dbReference type="InterPro" id="IPR003660">
    <property type="entry name" value="HAMP_dom"/>
</dbReference>
<dbReference type="InterPro" id="IPR004089">
    <property type="entry name" value="MCPsignal_dom"/>
</dbReference>
<evidence type="ECO:0000256" key="3">
    <source>
        <dbReference type="ARBA" id="ARBA00023136"/>
    </source>
</evidence>
<dbReference type="PRINTS" id="PR00260">
    <property type="entry name" value="CHEMTRNSDUCR"/>
</dbReference>
<evidence type="ECO:0000256" key="1">
    <source>
        <dbReference type="ARBA" id="ARBA00004236"/>
    </source>
</evidence>
<name>A0A2S0K244_LYSSH</name>
<keyword evidence="3 8" id="KW-0472">Membrane</keyword>
<dbReference type="RefSeq" id="WP_024363370.1">
    <property type="nucleotide sequence ID" value="NZ_BJNS01000053.1"/>
</dbReference>
<dbReference type="EMBL" id="UFSZ01000001">
    <property type="protein sequence ID" value="SUV16643.1"/>
    <property type="molecule type" value="Genomic_DNA"/>
</dbReference>
<feature type="transmembrane region" description="Helical" evidence="8">
    <location>
        <begin position="179"/>
        <end position="202"/>
    </location>
</feature>
<dbReference type="CDD" id="cd06225">
    <property type="entry name" value="HAMP"/>
    <property type="match status" value="1"/>
</dbReference>
<dbReference type="AlphaFoldDB" id="A0A2S0K244"/>
<evidence type="ECO:0000259" key="9">
    <source>
        <dbReference type="PROSITE" id="PS50111"/>
    </source>
</evidence>
<dbReference type="Proteomes" id="UP000255295">
    <property type="component" value="Unassembled WGS sequence"/>
</dbReference>
<evidence type="ECO:0000313" key="11">
    <source>
        <dbReference type="EMBL" id="AVK97455.1"/>
    </source>
</evidence>
<evidence type="ECO:0000256" key="6">
    <source>
        <dbReference type="PROSITE-ProRule" id="PRU00284"/>
    </source>
</evidence>
<keyword evidence="7" id="KW-0175">Coiled coil</keyword>
<dbReference type="Pfam" id="PF00015">
    <property type="entry name" value="MCPsignal"/>
    <property type="match status" value="1"/>
</dbReference>
<dbReference type="SUPFAM" id="SSF58104">
    <property type="entry name" value="Methyl-accepting chemotaxis protein (MCP) signaling domain"/>
    <property type="match status" value="1"/>
</dbReference>
<dbReference type="Gene3D" id="1.10.287.950">
    <property type="entry name" value="Methyl-accepting chemotaxis protein"/>
    <property type="match status" value="1"/>
</dbReference>
<organism evidence="11 13">
    <name type="scientific">Lysinibacillus sphaericus</name>
    <name type="common">Bacillus sphaericus</name>
    <dbReference type="NCBI Taxonomy" id="1421"/>
    <lineage>
        <taxon>Bacteria</taxon>
        <taxon>Bacillati</taxon>
        <taxon>Bacillota</taxon>
        <taxon>Bacilli</taxon>
        <taxon>Bacillales</taxon>
        <taxon>Bacillaceae</taxon>
        <taxon>Lysinibacillus</taxon>
    </lineage>
</organism>
<comment type="similarity">
    <text evidence="5">Belongs to the methyl-accepting chemotaxis (MCP) protein family.</text>
</comment>
<evidence type="ECO:0000256" key="5">
    <source>
        <dbReference type="ARBA" id="ARBA00029447"/>
    </source>
</evidence>
<dbReference type="CDD" id="cd11386">
    <property type="entry name" value="MCP_signal"/>
    <property type="match status" value="1"/>
</dbReference>
<evidence type="ECO:0000256" key="4">
    <source>
        <dbReference type="ARBA" id="ARBA00023224"/>
    </source>
</evidence>
<dbReference type="InterPro" id="IPR004090">
    <property type="entry name" value="Chemotax_Me-accpt_rcpt"/>
</dbReference>
<feature type="coiled-coil region" evidence="7">
    <location>
        <begin position="77"/>
        <end position="120"/>
    </location>
</feature>
<dbReference type="PROSITE" id="PS50885">
    <property type="entry name" value="HAMP"/>
    <property type="match status" value="1"/>
</dbReference>
<dbReference type="PANTHER" id="PTHR32089:SF112">
    <property type="entry name" value="LYSOZYME-LIKE PROTEIN-RELATED"/>
    <property type="match status" value="1"/>
</dbReference>
<evidence type="ECO:0000256" key="7">
    <source>
        <dbReference type="SAM" id="Coils"/>
    </source>
</evidence>
<dbReference type="GO" id="GO:0004888">
    <property type="term" value="F:transmembrane signaling receptor activity"/>
    <property type="evidence" value="ECO:0007669"/>
    <property type="project" value="InterPro"/>
</dbReference>
<dbReference type="SMART" id="SM00304">
    <property type="entry name" value="HAMP"/>
    <property type="match status" value="1"/>
</dbReference>
<dbReference type="PANTHER" id="PTHR32089">
    <property type="entry name" value="METHYL-ACCEPTING CHEMOTAXIS PROTEIN MCPB"/>
    <property type="match status" value="1"/>
</dbReference>
<dbReference type="InterPro" id="IPR024478">
    <property type="entry name" value="HlyB_4HB_MCP"/>
</dbReference>
<dbReference type="GO" id="GO:0006935">
    <property type="term" value="P:chemotaxis"/>
    <property type="evidence" value="ECO:0007669"/>
    <property type="project" value="InterPro"/>
</dbReference>
<accession>A0A2S0K244</accession>
<comment type="subcellular location">
    <subcellularLocation>
        <location evidence="1">Cell membrane</location>
    </subcellularLocation>
</comment>
<evidence type="ECO:0000256" key="8">
    <source>
        <dbReference type="SAM" id="Phobius"/>
    </source>
</evidence>
<dbReference type="Pfam" id="PF12729">
    <property type="entry name" value="4HB_MCP_1"/>
    <property type="match status" value="1"/>
</dbReference>
<reference evidence="12 14" key="2">
    <citation type="submission" date="2018-06" db="EMBL/GenBank/DDBJ databases">
        <authorList>
            <consortium name="Pathogen Informatics"/>
            <person name="Doyle S."/>
        </authorList>
    </citation>
    <scope>NUCLEOTIDE SEQUENCE [LARGE SCALE GENOMIC DNA]</scope>
    <source>
        <strain evidence="12 14">NCTC10338</strain>
    </source>
</reference>
<dbReference type="SMART" id="SM00283">
    <property type="entry name" value="MA"/>
    <property type="match status" value="1"/>
</dbReference>
<dbReference type="Gene3D" id="6.10.340.10">
    <property type="match status" value="1"/>
</dbReference>
<feature type="domain" description="Methyl-accepting transducer" evidence="9">
    <location>
        <begin position="276"/>
        <end position="512"/>
    </location>
</feature>
<gene>
    <name evidence="12" type="primary">mcpA_8</name>
    <name evidence="11" type="ORF">LS41612_14835</name>
    <name evidence="12" type="ORF">NCTC10338_01725</name>
</gene>
<evidence type="ECO:0000313" key="13">
    <source>
        <dbReference type="Proteomes" id="UP000238825"/>
    </source>
</evidence>
<protein>
    <submittedName>
        <fullName evidence="11">Methyl-accepting chemotaxis protein</fullName>
    </submittedName>
</protein>
<keyword evidence="4 6" id="KW-0807">Transducer</keyword>
<dbReference type="Proteomes" id="UP000238825">
    <property type="component" value="Chromosome"/>
</dbReference>
<sequence length="562" mass="61194">MSIRNKLYAGFGTIILFLLISSSLAYYQMNKLNNQYTFLLEDRVYKTILVNKILNASSSQGNYIRSYILEPDNPTTLEKLESHKELINDEITELESTFNEQQLQKEIQTLKENQAKFNAASQEILNIYNGENLQEVIHILSNNAGPANSAIQSSIKEIVDFQTKKMIEVQANSTKSAKVASILIIVISAISIISAIFIALVLTRAITIPVNKLAASAKTIAEGNLNQEDVNVSTKDEIRKLADSFNLMKHNLHKLVNNVATNVELTTSSAEELAASIDEVSHSSKDVAKRVEKMALNASQASSNARECSMTLDETANGVQRIAEATQILNTKASDTQLIANNGGEILQAVESQMLVIQQTSNDTNNRIKQLTIQSAEIENITKVITDISEQTNLLALNAAIEAARAGEHGKGFAVVAEEVRKLAEESKESANKIVNITSLIQQDTKEVDKAVSVSVQKVDEGVSYIADAQSAFGDILNAIGEISSHIEEVSASTQQISASTEEVAASINELSSIAEQVTVQSEMISAAVEEETATIHEINSVSKSMSEGAMTLQDEINKFQV</sequence>
<dbReference type="Pfam" id="PF00672">
    <property type="entry name" value="HAMP"/>
    <property type="match status" value="1"/>
</dbReference>
<keyword evidence="8" id="KW-0812">Transmembrane</keyword>
<dbReference type="GO" id="GO:0007165">
    <property type="term" value="P:signal transduction"/>
    <property type="evidence" value="ECO:0007669"/>
    <property type="project" value="UniProtKB-KW"/>
</dbReference>
<keyword evidence="8" id="KW-1133">Transmembrane helix</keyword>
<feature type="domain" description="HAMP" evidence="10">
    <location>
        <begin position="204"/>
        <end position="257"/>
    </location>
</feature>
<dbReference type="PROSITE" id="PS50111">
    <property type="entry name" value="CHEMOTAXIS_TRANSDUC_2"/>
    <property type="match status" value="1"/>
</dbReference>
<evidence type="ECO:0000313" key="14">
    <source>
        <dbReference type="Proteomes" id="UP000255295"/>
    </source>
</evidence>
<evidence type="ECO:0000256" key="2">
    <source>
        <dbReference type="ARBA" id="ARBA00022475"/>
    </source>
</evidence>
<evidence type="ECO:0000259" key="10">
    <source>
        <dbReference type="PROSITE" id="PS50885"/>
    </source>
</evidence>
<evidence type="ECO:0000313" key="12">
    <source>
        <dbReference type="EMBL" id="SUV16643.1"/>
    </source>
</evidence>
<dbReference type="GO" id="GO:0005886">
    <property type="term" value="C:plasma membrane"/>
    <property type="evidence" value="ECO:0007669"/>
    <property type="project" value="UniProtKB-SubCell"/>
</dbReference>
<dbReference type="GeneID" id="48277476"/>
<proteinExistence type="inferred from homology"/>
<reference evidence="11 13" key="1">
    <citation type="submission" date="2017-03" db="EMBL/GenBank/DDBJ databases">
        <title>The whole genome sequencing and assembly of Lysinibacillus sphaericus DSM 28T strain.</title>
        <authorList>
            <person name="Lee Y.-J."/>
            <person name="Yi H."/>
            <person name="Bahn Y.-S."/>
            <person name="Kim J.F."/>
            <person name="Lee D.-W."/>
        </authorList>
    </citation>
    <scope>NUCLEOTIDE SEQUENCE [LARGE SCALE GENOMIC DNA]</scope>
    <source>
        <strain evidence="11 13">DSM 28</strain>
    </source>
</reference>
<keyword evidence="2" id="KW-1003">Cell membrane</keyword>
<dbReference type="EMBL" id="CP019980">
    <property type="protein sequence ID" value="AVK97455.1"/>
    <property type="molecule type" value="Genomic_DNA"/>
</dbReference>